<comment type="similarity">
    <text evidence="1">Belongs to the ribonuclease III family.</text>
</comment>
<keyword evidence="5" id="KW-0819">tRNA processing</keyword>
<organism evidence="16">
    <name type="scientific">Caldithrix abyssi</name>
    <dbReference type="NCBI Taxonomy" id="187145"/>
    <lineage>
        <taxon>Bacteria</taxon>
        <taxon>Pseudomonadati</taxon>
        <taxon>Calditrichota</taxon>
        <taxon>Calditrichia</taxon>
        <taxon>Calditrichales</taxon>
        <taxon>Calditrichaceae</taxon>
        <taxon>Caldithrix</taxon>
    </lineage>
</organism>
<keyword evidence="9" id="KW-0378">Hydrolase</keyword>
<dbReference type="CDD" id="cd10845">
    <property type="entry name" value="DSRM_RNAse_III_family"/>
    <property type="match status" value="1"/>
</dbReference>
<dbReference type="SMART" id="SM00358">
    <property type="entry name" value="DSRM"/>
    <property type="match status" value="1"/>
</dbReference>
<dbReference type="PANTHER" id="PTHR11207">
    <property type="entry name" value="RIBONUCLEASE III"/>
    <property type="match status" value="1"/>
</dbReference>
<keyword evidence="7" id="KW-0479">Metal-binding</keyword>
<evidence type="ECO:0000256" key="2">
    <source>
        <dbReference type="ARBA" id="ARBA00022490"/>
    </source>
</evidence>
<dbReference type="CDD" id="cd00593">
    <property type="entry name" value="RIBOc"/>
    <property type="match status" value="1"/>
</dbReference>
<evidence type="ECO:0000256" key="11">
    <source>
        <dbReference type="ARBA" id="ARBA00022884"/>
    </source>
</evidence>
<dbReference type="PANTHER" id="PTHR11207:SF0">
    <property type="entry name" value="RIBONUCLEASE 3"/>
    <property type="match status" value="1"/>
</dbReference>
<evidence type="ECO:0000256" key="8">
    <source>
        <dbReference type="ARBA" id="ARBA00022759"/>
    </source>
</evidence>
<feature type="compositionally biased region" description="Basic residues" evidence="13">
    <location>
        <begin position="137"/>
        <end position="147"/>
    </location>
</feature>
<accession>A0A7V5LJJ7</accession>
<evidence type="ECO:0000256" key="12">
    <source>
        <dbReference type="PROSITE-ProRule" id="PRU00266"/>
    </source>
</evidence>
<dbReference type="GO" id="GO:0003725">
    <property type="term" value="F:double-stranded RNA binding"/>
    <property type="evidence" value="ECO:0007669"/>
    <property type="project" value="TreeGrafter"/>
</dbReference>
<keyword evidence="4" id="KW-0507">mRNA processing</keyword>
<evidence type="ECO:0000256" key="10">
    <source>
        <dbReference type="ARBA" id="ARBA00022842"/>
    </source>
</evidence>
<evidence type="ECO:0000259" key="14">
    <source>
        <dbReference type="PROSITE" id="PS50137"/>
    </source>
</evidence>
<evidence type="ECO:0000256" key="4">
    <source>
        <dbReference type="ARBA" id="ARBA00022664"/>
    </source>
</evidence>
<dbReference type="PROSITE" id="PS50137">
    <property type="entry name" value="DS_RBD"/>
    <property type="match status" value="1"/>
</dbReference>
<feature type="domain" description="RNase III" evidence="15">
    <location>
        <begin position="1"/>
        <end position="34"/>
    </location>
</feature>
<name>A0A7V5LJJ7_CALAY</name>
<keyword evidence="11 12" id="KW-0694">RNA-binding</keyword>
<dbReference type="SUPFAM" id="SSF54768">
    <property type="entry name" value="dsRNA-binding domain-like"/>
    <property type="match status" value="1"/>
</dbReference>
<protein>
    <submittedName>
        <fullName evidence="16">Uncharacterized protein</fullName>
    </submittedName>
</protein>
<gene>
    <name evidence="16" type="ORF">ENL21_08525</name>
</gene>
<evidence type="ECO:0000256" key="6">
    <source>
        <dbReference type="ARBA" id="ARBA00022722"/>
    </source>
</evidence>
<evidence type="ECO:0000256" key="7">
    <source>
        <dbReference type="ARBA" id="ARBA00022723"/>
    </source>
</evidence>
<dbReference type="InterPro" id="IPR036389">
    <property type="entry name" value="RNase_III_sf"/>
</dbReference>
<evidence type="ECO:0000313" key="16">
    <source>
        <dbReference type="EMBL" id="HHE55812.1"/>
    </source>
</evidence>
<evidence type="ECO:0000256" key="3">
    <source>
        <dbReference type="ARBA" id="ARBA00022552"/>
    </source>
</evidence>
<sequence length="147" mass="16645">LLDKGEEKTGGRKRLNNLATLFESVLGAIYVDGGVGAARKFVKQFVINNSERLLKVKRYHNYKSALLEKSQSKGWGNPVYQIVHESGPDHNKQFVVRVNVNKRWIAKGVGSSKKQAEQLAARNALKKLENGKPKNYNNKRQKRKESI</sequence>
<keyword evidence="3" id="KW-0698">rRNA processing</keyword>
<dbReference type="InterPro" id="IPR000999">
    <property type="entry name" value="RNase_III_dom"/>
</dbReference>
<evidence type="ECO:0000256" key="13">
    <source>
        <dbReference type="SAM" id="MobiDB-lite"/>
    </source>
</evidence>
<dbReference type="GO" id="GO:0010468">
    <property type="term" value="P:regulation of gene expression"/>
    <property type="evidence" value="ECO:0007669"/>
    <property type="project" value="TreeGrafter"/>
</dbReference>
<feature type="domain" description="DRBM" evidence="14">
    <location>
        <begin position="61"/>
        <end position="130"/>
    </location>
</feature>
<keyword evidence="10" id="KW-0460">Magnesium</keyword>
<evidence type="ECO:0000256" key="5">
    <source>
        <dbReference type="ARBA" id="ARBA00022694"/>
    </source>
</evidence>
<feature type="non-terminal residue" evidence="16">
    <location>
        <position position="1"/>
    </location>
</feature>
<dbReference type="InterPro" id="IPR014720">
    <property type="entry name" value="dsRBD_dom"/>
</dbReference>
<comment type="caution">
    <text evidence="16">The sequence shown here is derived from an EMBL/GenBank/DDBJ whole genome shotgun (WGS) entry which is preliminary data.</text>
</comment>
<keyword evidence="2" id="KW-0963">Cytoplasm</keyword>
<evidence type="ECO:0000256" key="1">
    <source>
        <dbReference type="ARBA" id="ARBA00010183"/>
    </source>
</evidence>
<dbReference type="GO" id="GO:0006397">
    <property type="term" value="P:mRNA processing"/>
    <property type="evidence" value="ECO:0007669"/>
    <property type="project" value="UniProtKB-KW"/>
</dbReference>
<dbReference type="AlphaFoldDB" id="A0A7V5LJJ7"/>
<dbReference type="Gene3D" id="1.10.1520.10">
    <property type="entry name" value="Ribonuclease III domain"/>
    <property type="match status" value="1"/>
</dbReference>
<dbReference type="Proteomes" id="UP000886111">
    <property type="component" value="Unassembled WGS sequence"/>
</dbReference>
<evidence type="ECO:0000256" key="9">
    <source>
        <dbReference type="ARBA" id="ARBA00022801"/>
    </source>
</evidence>
<evidence type="ECO:0000259" key="15">
    <source>
        <dbReference type="PROSITE" id="PS50142"/>
    </source>
</evidence>
<dbReference type="FunFam" id="3.30.160.20:FF:000003">
    <property type="entry name" value="Ribonuclease 3"/>
    <property type="match status" value="1"/>
</dbReference>
<keyword evidence="6" id="KW-0540">Nuclease</keyword>
<proteinExistence type="inferred from homology"/>
<feature type="region of interest" description="Disordered" evidence="13">
    <location>
        <begin position="124"/>
        <end position="147"/>
    </location>
</feature>
<dbReference type="GO" id="GO:0046872">
    <property type="term" value="F:metal ion binding"/>
    <property type="evidence" value="ECO:0007669"/>
    <property type="project" value="UniProtKB-KW"/>
</dbReference>
<dbReference type="Gene3D" id="3.30.160.20">
    <property type="match status" value="1"/>
</dbReference>
<dbReference type="GO" id="GO:0008033">
    <property type="term" value="P:tRNA processing"/>
    <property type="evidence" value="ECO:0007669"/>
    <property type="project" value="UniProtKB-KW"/>
</dbReference>
<dbReference type="GO" id="GO:0006364">
    <property type="term" value="P:rRNA processing"/>
    <property type="evidence" value="ECO:0007669"/>
    <property type="project" value="UniProtKB-KW"/>
</dbReference>
<dbReference type="Pfam" id="PF00035">
    <property type="entry name" value="dsrm"/>
    <property type="match status" value="1"/>
</dbReference>
<reference evidence="16" key="1">
    <citation type="journal article" date="2020" name="mSystems">
        <title>Genome- and Community-Level Interaction Insights into Carbon Utilization and Element Cycling Functions of Hydrothermarchaeota in Hydrothermal Sediment.</title>
        <authorList>
            <person name="Zhou Z."/>
            <person name="Liu Y."/>
            <person name="Xu W."/>
            <person name="Pan J."/>
            <person name="Luo Z.H."/>
            <person name="Li M."/>
        </authorList>
    </citation>
    <scope>NUCLEOTIDE SEQUENCE [LARGE SCALE GENOMIC DNA]</scope>
    <source>
        <strain evidence="16">HyVt-76</strain>
    </source>
</reference>
<dbReference type="PROSITE" id="PS50142">
    <property type="entry name" value="RNASE_3_2"/>
    <property type="match status" value="1"/>
</dbReference>
<keyword evidence="8" id="KW-0255">Endonuclease</keyword>
<dbReference type="GO" id="GO:0004525">
    <property type="term" value="F:ribonuclease III activity"/>
    <property type="evidence" value="ECO:0007669"/>
    <property type="project" value="InterPro"/>
</dbReference>
<dbReference type="EMBL" id="DRTD01000629">
    <property type="protein sequence ID" value="HHE55812.1"/>
    <property type="molecule type" value="Genomic_DNA"/>
</dbReference>